<evidence type="ECO:0000259" key="8">
    <source>
        <dbReference type="Pfam" id="PF08704"/>
    </source>
</evidence>
<keyword evidence="3" id="KW-0808">Transferase</keyword>
<evidence type="ECO:0000313" key="11">
    <source>
        <dbReference type="Proteomes" id="UP001501920"/>
    </source>
</evidence>
<dbReference type="OMA" id="TMLLLMD"/>
<dbReference type="FunFam" id="3.10.330.20:FF:000003">
    <property type="entry name" value="tRNA (Adenine(58)-N(1))-methyltransferase, mitochondrial isoform X1"/>
    <property type="match status" value="1"/>
</dbReference>
<evidence type="ECO:0000256" key="2">
    <source>
        <dbReference type="ARBA" id="ARBA00022603"/>
    </source>
</evidence>
<dbReference type="InterPro" id="IPR049470">
    <property type="entry name" value="TRM61_C"/>
</dbReference>
<accession>A0A3B4D1J1</accession>
<dbReference type="SUPFAM" id="SSF53335">
    <property type="entry name" value="S-adenosyl-L-methionine-dependent methyltransferases"/>
    <property type="match status" value="1"/>
</dbReference>
<dbReference type="RefSeq" id="XP_037398190.1">
    <property type="nucleotide sequence ID" value="XM_037542293.1"/>
</dbReference>
<evidence type="ECO:0000256" key="7">
    <source>
        <dbReference type="SAM" id="MobiDB-lite"/>
    </source>
</evidence>
<feature type="compositionally biased region" description="Acidic residues" evidence="7">
    <location>
        <begin position="422"/>
        <end position="437"/>
    </location>
</feature>
<dbReference type="FunFam" id="3.40.50.150:FF:000181">
    <property type="entry name" value="tRNA (Adenine(58)-N(1))-methyltransferase, mitochondrial isoform X4"/>
    <property type="match status" value="1"/>
</dbReference>
<feature type="region of interest" description="Disordered" evidence="7">
    <location>
        <begin position="101"/>
        <end position="129"/>
    </location>
</feature>
<protein>
    <recommendedName>
        <fullName evidence="1">tRNA (adenine(58)-N(1))-methyltransferase</fullName>
        <ecNumber evidence="1">2.1.1.220</ecNumber>
    </recommendedName>
</protein>
<dbReference type="OrthoDB" id="5585464at2759"/>
<dbReference type="GO" id="GO:0030488">
    <property type="term" value="P:tRNA methylation"/>
    <property type="evidence" value="ECO:0007669"/>
    <property type="project" value="InterPro"/>
</dbReference>
<dbReference type="InterPro" id="IPR054151">
    <property type="entry name" value="TR61B_FKBP-like"/>
</dbReference>
<dbReference type="AlphaFoldDB" id="A0A3B4D1J1"/>
<dbReference type="GeneTree" id="ENSGT00940000154239"/>
<keyword evidence="5" id="KW-0819">tRNA processing</keyword>
<evidence type="ECO:0000256" key="1">
    <source>
        <dbReference type="ARBA" id="ARBA00012796"/>
    </source>
</evidence>
<dbReference type="GeneID" id="108433334"/>
<feature type="region of interest" description="Disordered" evidence="7">
    <location>
        <begin position="37"/>
        <end position="69"/>
    </location>
</feature>
<feature type="domain" description="TR61B FKBP-like" evidence="9">
    <location>
        <begin position="160"/>
        <end position="214"/>
    </location>
</feature>
<dbReference type="PROSITE" id="PS51620">
    <property type="entry name" value="SAM_TRM61"/>
    <property type="match status" value="1"/>
</dbReference>
<dbReference type="GO" id="GO:0031515">
    <property type="term" value="C:tRNA (m1A) methyltransferase complex"/>
    <property type="evidence" value="ECO:0007669"/>
    <property type="project" value="InterPro"/>
</dbReference>
<dbReference type="InterPro" id="IPR014816">
    <property type="entry name" value="tRNA_MeTrfase_Gcd14"/>
</dbReference>
<dbReference type="InterPro" id="IPR029063">
    <property type="entry name" value="SAM-dependent_MTases_sf"/>
</dbReference>
<evidence type="ECO:0000256" key="6">
    <source>
        <dbReference type="ARBA" id="ARBA00048481"/>
    </source>
</evidence>
<dbReference type="Gene3D" id="3.10.330.20">
    <property type="match status" value="1"/>
</dbReference>
<reference evidence="10 11" key="1">
    <citation type="submission" date="2020-10" db="EMBL/GenBank/DDBJ databases">
        <title>Pygocentrus nattereri (red-bellied piranha) genome, fPygNat1, primary haplotype.</title>
        <authorList>
            <person name="Myers G."/>
            <person name="Meyer A."/>
            <person name="Karagic N."/>
            <person name="Pippel M."/>
            <person name="Winkler S."/>
            <person name="Tracey A."/>
            <person name="Wood J."/>
            <person name="Formenti G."/>
            <person name="Howe K."/>
            <person name="Fedrigo O."/>
            <person name="Jarvis E.D."/>
        </authorList>
    </citation>
    <scope>NUCLEOTIDE SEQUENCE [LARGE SCALE GENOMIC DNA]</scope>
</reference>
<dbReference type="Ensembl" id="ENSPNAT00000026169.2">
    <property type="protein sequence ID" value="ENSPNAP00000017393.1"/>
    <property type="gene ID" value="ENSPNAG00000023646.2"/>
</dbReference>
<keyword evidence="11" id="KW-1185">Reference proteome</keyword>
<dbReference type="CDD" id="cd02440">
    <property type="entry name" value="AdoMet_MTases"/>
    <property type="match status" value="1"/>
</dbReference>
<dbReference type="RefSeq" id="XP_017563311.1">
    <property type="nucleotide sequence ID" value="XM_017707822.2"/>
</dbReference>
<reference evidence="10" key="2">
    <citation type="submission" date="2025-08" db="UniProtKB">
        <authorList>
            <consortium name="Ensembl"/>
        </authorList>
    </citation>
    <scope>IDENTIFICATION</scope>
</reference>
<feature type="region of interest" description="Disordered" evidence="7">
    <location>
        <begin position="412"/>
        <end position="456"/>
    </location>
</feature>
<evidence type="ECO:0000256" key="5">
    <source>
        <dbReference type="ARBA" id="ARBA00022694"/>
    </source>
</evidence>
<dbReference type="SMR" id="A0A3B4D1J1"/>
<dbReference type="Proteomes" id="UP001501920">
    <property type="component" value="Chromosome 10"/>
</dbReference>
<dbReference type="Pfam" id="PF08704">
    <property type="entry name" value="GCD14"/>
    <property type="match status" value="1"/>
</dbReference>
<comment type="catalytic activity">
    <reaction evidence="6">
        <text>an adenosine in mRNA + S-adenosyl-L-methionine = an N(1)-methyladenosine in mRNA + S-adenosyl-L-homocysteine + H(+)</text>
        <dbReference type="Rhea" id="RHEA:55392"/>
        <dbReference type="Rhea" id="RHEA-COMP:12414"/>
        <dbReference type="Rhea" id="RHEA-COMP:12415"/>
        <dbReference type="ChEBI" id="CHEBI:15378"/>
        <dbReference type="ChEBI" id="CHEBI:57856"/>
        <dbReference type="ChEBI" id="CHEBI:59789"/>
        <dbReference type="ChEBI" id="CHEBI:74411"/>
        <dbReference type="ChEBI" id="CHEBI:74491"/>
    </reaction>
</comment>
<evidence type="ECO:0000256" key="4">
    <source>
        <dbReference type="ARBA" id="ARBA00022691"/>
    </source>
</evidence>
<dbReference type="RefSeq" id="XP_037398191.1">
    <property type="nucleotide sequence ID" value="XM_037542294.1"/>
</dbReference>
<dbReference type="GO" id="GO:0160107">
    <property type="term" value="F:tRNA (adenine(58)-N1)-methyltransferase activity"/>
    <property type="evidence" value="ECO:0007669"/>
    <property type="project" value="UniProtKB-EC"/>
</dbReference>
<reference evidence="10" key="3">
    <citation type="submission" date="2025-09" db="UniProtKB">
        <authorList>
            <consortium name="Ensembl"/>
        </authorList>
    </citation>
    <scope>IDENTIFICATION</scope>
</reference>
<dbReference type="EC" id="2.1.1.220" evidence="1"/>
<dbReference type="RefSeq" id="XP_017563310.1">
    <property type="nucleotide sequence ID" value="XM_017707821.2"/>
</dbReference>
<dbReference type="Pfam" id="PF21985">
    <property type="entry name" value="TR61B_FKBP-like"/>
    <property type="match status" value="1"/>
</dbReference>
<evidence type="ECO:0000313" key="10">
    <source>
        <dbReference type="Ensembl" id="ENSPNAP00000017393.1"/>
    </source>
</evidence>
<name>A0A3B4D1J1_PYGNA</name>
<proteinExistence type="predicted"/>
<dbReference type="STRING" id="42514.ENSPNAP00000017393"/>
<gene>
    <name evidence="10" type="primary">TRMT61B</name>
</gene>
<dbReference type="PANTHER" id="PTHR12133">
    <property type="entry name" value="TRNA (ADENINE(58)-N(1))-METHYLTRANSFERASE"/>
    <property type="match status" value="1"/>
</dbReference>
<evidence type="ECO:0000256" key="3">
    <source>
        <dbReference type="ARBA" id="ARBA00022679"/>
    </source>
</evidence>
<organism evidence="10 11">
    <name type="scientific">Pygocentrus nattereri</name>
    <name type="common">Red-bellied piranha</name>
    <dbReference type="NCBI Taxonomy" id="42514"/>
    <lineage>
        <taxon>Eukaryota</taxon>
        <taxon>Metazoa</taxon>
        <taxon>Chordata</taxon>
        <taxon>Craniata</taxon>
        <taxon>Vertebrata</taxon>
        <taxon>Euteleostomi</taxon>
        <taxon>Actinopterygii</taxon>
        <taxon>Neopterygii</taxon>
        <taxon>Teleostei</taxon>
        <taxon>Ostariophysi</taxon>
        <taxon>Characiformes</taxon>
        <taxon>Characoidei</taxon>
        <taxon>Pygocentrus</taxon>
    </lineage>
</organism>
<dbReference type="CTD" id="55006"/>
<keyword evidence="4" id="KW-0949">S-adenosyl-L-methionine</keyword>
<sequence length="475" mass="53050">MTQRLARVCTTYLRQQRQSIKHADNRLTPTVWTCGLKGFGTSPKSSDGDGDGPEAPAPPGPAFSDLSRGSSLFGRRRSLSPLERVSQLLPQDSLSKEVWELREAETEEQSQKGPVTGEDHSDVQSPRDVGDVDAQDALIQGEETQEQSRRTGAMERMMCFGEALLAEYRRNRRLQFRKMFQLQEGMKLQSNWGVIPHQDIAGRPAGTVLRTSLGLPMLLRRPSLEEFTLFMRRGPAIAYPKDASAMLMMMDVSEGDSVLESGSGSGAMSLFLSRAVGSRGSVLSVEVREDHHKRSVLNYQRWRSTWKLRRGEDWLDNVHFHHGDLINSAPLLAGQSFNSVALDMVSPHLALPAVVPHLHNGAICAVYLANVTQIIDLLEGLRCSSLPLVCERIIEVQYRDWLLGPSLKKDGTFNQRRPMSEENVDSEEDVSTDEEKEELTSSKQAPFGSVPYIARPHPEQLGHTAFLVKLRKILK</sequence>
<dbReference type="GO" id="GO:0005739">
    <property type="term" value="C:mitochondrion"/>
    <property type="evidence" value="ECO:0007669"/>
    <property type="project" value="TreeGrafter"/>
</dbReference>
<dbReference type="PANTHER" id="PTHR12133:SF1">
    <property type="entry name" value="TRNA (ADENINE(58)-N(1))-METHYLTRANSFERASE, MITOCHONDRIAL"/>
    <property type="match status" value="1"/>
</dbReference>
<feature type="domain" description="tRNA (adenine(58)-N(1))-methyltransferase catalytic subunit TRM61 C-terminal" evidence="8">
    <location>
        <begin position="225"/>
        <end position="468"/>
    </location>
</feature>
<dbReference type="Gene3D" id="3.40.50.150">
    <property type="entry name" value="Vaccinia Virus protein VP39"/>
    <property type="match status" value="1"/>
</dbReference>
<keyword evidence="2" id="KW-0489">Methyltransferase</keyword>
<evidence type="ECO:0000259" key="9">
    <source>
        <dbReference type="Pfam" id="PF21985"/>
    </source>
</evidence>